<dbReference type="RefSeq" id="WP_089244270.1">
    <property type="nucleotide sequence ID" value="NZ_FZOW01000003.1"/>
</dbReference>
<dbReference type="SUPFAM" id="SSF52091">
    <property type="entry name" value="SpoIIaa-like"/>
    <property type="match status" value="1"/>
</dbReference>
<name>A0A239FA06_9NOCA</name>
<evidence type="ECO:0000259" key="1">
    <source>
        <dbReference type="PROSITE" id="PS50801"/>
    </source>
</evidence>
<dbReference type="Gene3D" id="3.30.750.24">
    <property type="entry name" value="STAS domain"/>
    <property type="match status" value="1"/>
</dbReference>
<dbReference type="InterPro" id="IPR002645">
    <property type="entry name" value="STAS_dom"/>
</dbReference>
<accession>A0A239FA06</accession>
<dbReference type="OrthoDB" id="4473917at2"/>
<keyword evidence="3" id="KW-1185">Reference proteome</keyword>
<reference evidence="3" key="1">
    <citation type="submission" date="2017-06" db="EMBL/GenBank/DDBJ databases">
        <authorList>
            <person name="Varghese N."/>
            <person name="Submissions S."/>
        </authorList>
    </citation>
    <scope>NUCLEOTIDE SEQUENCE [LARGE SCALE GENOMIC DNA]</scope>
    <source>
        <strain evidence="3">JCM 23211</strain>
    </source>
</reference>
<proteinExistence type="predicted"/>
<dbReference type="InterPro" id="IPR058548">
    <property type="entry name" value="MlaB-like_STAS"/>
</dbReference>
<dbReference type="EMBL" id="FZOW01000003">
    <property type="protein sequence ID" value="SNS53870.1"/>
    <property type="molecule type" value="Genomic_DNA"/>
</dbReference>
<dbReference type="InterPro" id="IPR036513">
    <property type="entry name" value="STAS_dom_sf"/>
</dbReference>
<gene>
    <name evidence="2" type="ORF">SAMN05421642_103199</name>
</gene>
<dbReference type="Proteomes" id="UP000198327">
    <property type="component" value="Unassembled WGS sequence"/>
</dbReference>
<evidence type="ECO:0000313" key="3">
    <source>
        <dbReference type="Proteomes" id="UP000198327"/>
    </source>
</evidence>
<dbReference type="PROSITE" id="PS50801">
    <property type="entry name" value="STAS"/>
    <property type="match status" value="1"/>
</dbReference>
<dbReference type="CDD" id="cd07043">
    <property type="entry name" value="STAS_anti-anti-sigma_factors"/>
    <property type="match status" value="1"/>
</dbReference>
<evidence type="ECO:0000313" key="2">
    <source>
        <dbReference type="EMBL" id="SNS53870.1"/>
    </source>
</evidence>
<dbReference type="Pfam" id="PF13466">
    <property type="entry name" value="STAS_2"/>
    <property type="match status" value="1"/>
</dbReference>
<dbReference type="AlphaFoldDB" id="A0A239FA06"/>
<feature type="domain" description="STAS" evidence="1">
    <location>
        <begin position="30"/>
        <end position="118"/>
    </location>
</feature>
<organism evidence="2 3">
    <name type="scientific">Rhodococcoides kyotonense</name>
    <dbReference type="NCBI Taxonomy" id="398843"/>
    <lineage>
        <taxon>Bacteria</taxon>
        <taxon>Bacillati</taxon>
        <taxon>Actinomycetota</taxon>
        <taxon>Actinomycetes</taxon>
        <taxon>Mycobacteriales</taxon>
        <taxon>Nocardiaceae</taxon>
        <taxon>Rhodococcoides</taxon>
    </lineage>
</organism>
<sequence>MSSELDAVIESMRERHSYTVEVELYSDEYVIVRCSGELEVSSRAELSSTLDRFLRPGTAIDVDFSAVTFIYSGAANVVIDAAERADGRLRVLATTRPVRMVFHALGADGLLVDDLQTL</sequence>
<protein>
    <submittedName>
        <fullName evidence="2">Anti-anti-sigma factor</fullName>
    </submittedName>
</protein>